<dbReference type="GO" id="GO:0005634">
    <property type="term" value="C:nucleus"/>
    <property type="evidence" value="ECO:0007669"/>
    <property type="project" value="UniProtKB-SubCell"/>
</dbReference>
<dbReference type="PANTHER" id="PTHR16516:SF4">
    <property type="entry name" value="C2H2-TYPE DOMAIN-CONTAINING PROTEIN"/>
    <property type="match status" value="1"/>
</dbReference>
<evidence type="ECO:0000313" key="8">
    <source>
        <dbReference type="Proteomes" id="UP000518266"/>
    </source>
</evidence>
<dbReference type="FunFam" id="2.170.270.10:FF:000027">
    <property type="entry name" value="PR domain zinc finger protein 13"/>
    <property type="match status" value="1"/>
</dbReference>
<dbReference type="InterPro" id="IPR046341">
    <property type="entry name" value="SET_dom_sf"/>
</dbReference>
<keyword evidence="3" id="KW-0863">Zinc-finger</keyword>
<evidence type="ECO:0000256" key="3">
    <source>
        <dbReference type="PROSITE-ProRule" id="PRU00042"/>
    </source>
</evidence>
<accession>A0A7J5XTN0</accession>
<dbReference type="Pfam" id="PF21549">
    <property type="entry name" value="PRDM2_PR"/>
    <property type="match status" value="1"/>
</dbReference>
<evidence type="ECO:0000259" key="6">
    <source>
        <dbReference type="PROSITE" id="PS50280"/>
    </source>
</evidence>
<dbReference type="Proteomes" id="UP000518266">
    <property type="component" value="Unassembled WGS sequence"/>
</dbReference>
<feature type="region of interest" description="Disordered" evidence="4">
    <location>
        <begin position="220"/>
        <end position="286"/>
    </location>
</feature>
<dbReference type="PROSITE" id="PS00028">
    <property type="entry name" value="ZINC_FINGER_C2H2_1"/>
    <property type="match status" value="1"/>
</dbReference>
<dbReference type="CDD" id="cd19197">
    <property type="entry name" value="PR-SET_PRDM13"/>
    <property type="match status" value="1"/>
</dbReference>
<sequence length="398" mass="43480">MRWTAERIGLSDTFFLRRSSEKRTYVLNKEDKKTTIFMVLISPHAMQATRAPTTVSVFADCSIPAGLRIGPVPGIFKLGKYVSDRKEVGPKKKVRLVRGEFVDESGCPVPDWIGLIRAARNSQEQNLEAVSDLPGGQIFYRVLREIPSGEELSVWYSNALAQWHDIPTTATPTHDEKGEERYICWYCWRIFKYPNTLKAHVHFHCALSNGRGFLSSEQARGTETFTRSPKSGDIPNTSTSPRSGHSNSSISDSGRRAVSSSPFLQKVGLSKKSSTEDQDRALDMSVTSARNQGHILGLGATSSMLSSMGFHPGVRSAFKPTGVSKVPGADASREEANAKLSSLGFGKLIGNMKPIRNVGETLNGGGSHPPKCTPAIMDSSSQWCHAQTQSGVSRCCLT</sequence>
<organism evidence="7 8">
    <name type="scientific">Dissostichus mawsoni</name>
    <name type="common">Antarctic cod</name>
    <dbReference type="NCBI Taxonomy" id="36200"/>
    <lineage>
        <taxon>Eukaryota</taxon>
        <taxon>Metazoa</taxon>
        <taxon>Chordata</taxon>
        <taxon>Craniata</taxon>
        <taxon>Vertebrata</taxon>
        <taxon>Euteleostomi</taxon>
        <taxon>Actinopterygii</taxon>
        <taxon>Neopterygii</taxon>
        <taxon>Teleostei</taxon>
        <taxon>Neoteleostei</taxon>
        <taxon>Acanthomorphata</taxon>
        <taxon>Eupercaria</taxon>
        <taxon>Perciformes</taxon>
        <taxon>Notothenioidei</taxon>
        <taxon>Nototheniidae</taxon>
        <taxon>Dissostichus</taxon>
    </lineage>
</organism>
<dbReference type="AlphaFoldDB" id="A0A7J5XTN0"/>
<proteinExistence type="predicted"/>
<dbReference type="GO" id="GO:0006355">
    <property type="term" value="P:regulation of DNA-templated transcription"/>
    <property type="evidence" value="ECO:0007669"/>
    <property type="project" value="TreeGrafter"/>
</dbReference>
<keyword evidence="3" id="KW-0862">Zinc</keyword>
<protein>
    <recommendedName>
        <fullName evidence="9">PR domain containing 13</fullName>
    </recommendedName>
</protein>
<feature type="compositionally biased region" description="Low complexity" evidence="4">
    <location>
        <begin position="243"/>
        <end position="252"/>
    </location>
</feature>
<feature type="compositionally biased region" description="Polar residues" evidence="4">
    <location>
        <begin position="220"/>
        <end position="242"/>
    </location>
</feature>
<dbReference type="OrthoDB" id="9998363at2759"/>
<dbReference type="PANTHER" id="PTHR16516">
    <property type="entry name" value="AGAP007109-PA"/>
    <property type="match status" value="1"/>
</dbReference>
<dbReference type="InterPro" id="IPR001214">
    <property type="entry name" value="SET_dom"/>
</dbReference>
<dbReference type="InterPro" id="IPR052296">
    <property type="entry name" value="TR-Histone_Methyltrans"/>
</dbReference>
<comment type="subcellular location">
    <subcellularLocation>
        <location evidence="1">Nucleus</location>
    </subcellularLocation>
</comment>
<keyword evidence="3" id="KW-0479">Metal-binding</keyword>
<keyword evidence="8" id="KW-1185">Reference proteome</keyword>
<dbReference type="InterPro" id="IPR044407">
    <property type="entry name" value="PRDM13_PR/SET"/>
</dbReference>
<dbReference type="Gene3D" id="2.170.270.10">
    <property type="entry name" value="SET domain"/>
    <property type="match status" value="1"/>
</dbReference>
<keyword evidence="2" id="KW-0539">Nucleus</keyword>
<feature type="domain" description="SET" evidence="6">
    <location>
        <begin position="32"/>
        <end position="157"/>
    </location>
</feature>
<evidence type="ECO:0008006" key="9">
    <source>
        <dbReference type="Google" id="ProtNLM"/>
    </source>
</evidence>
<reference evidence="7 8" key="1">
    <citation type="submission" date="2020-03" db="EMBL/GenBank/DDBJ databases">
        <title>Dissostichus mawsoni Genome sequencing and assembly.</title>
        <authorList>
            <person name="Park H."/>
        </authorList>
    </citation>
    <scope>NUCLEOTIDE SEQUENCE [LARGE SCALE GENOMIC DNA]</scope>
    <source>
        <strain evidence="7">DM0001</strain>
        <tissue evidence="7">Muscle</tissue>
    </source>
</reference>
<dbReference type="PROSITE" id="PS50280">
    <property type="entry name" value="SET"/>
    <property type="match status" value="1"/>
</dbReference>
<evidence type="ECO:0000256" key="1">
    <source>
        <dbReference type="ARBA" id="ARBA00004123"/>
    </source>
</evidence>
<dbReference type="GO" id="GO:0008270">
    <property type="term" value="F:zinc ion binding"/>
    <property type="evidence" value="ECO:0007669"/>
    <property type="project" value="UniProtKB-KW"/>
</dbReference>
<dbReference type="SUPFAM" id="SSF82199">
    <property type="entry name" value="SET domain"/>
    <property type="match status" value="1"/>
</dbReference>
<gene>
    <name evidence="7" type="ORF">F7725_018880</name>
</gene>
<evidence type="ECO:0000313" key="7">
    <source>
        <dbReference type="EMBL" id="KAF3840163.1"/>
    </source>
</evidence>
<dbReference type="InterPro" id="IPR013087">
    <property type="entry name" value="Znf_C2H2_type"/>
</dbReference>
<feature type="domain" description="C2H2-type" evidence="5">
    <location>
        <begin position="182"/>
        <end position="204"/>
    </location>
</feature>
<evidence type="ECO:0000256" key="2">
    <source>
        <dbReference type="ARBA" id="ARBA00023242"/>
    </source>
</evidence>
<feature type="compositionally biased region" description="Basic and acidic residues" evidence="4">
    <location>
        <begin position="273"/>
        <end position="282"/>
    </location>
</feature>
<comment type="caution">
    <text evidence="7">The sequence shown here is derived from an EMBL/GenBank/DDBJ whole genome shotgun (WGS) entry which is preliminary data.</text>
</comment>
<name>A0A7J5XTN0_DISMA</name>
<dbReference type="EMBL" id="JAAKFY010000021">
    <property type="protein sequence ID" value="KAF3840163.1"/>
    <property type="molecule type" value="Genomic_DNA"/>
</dbReference>
<dbReference type="PROSITE" id="PS50157">
    <property type="entry name" value="ZINC_FINGER_C2H2_2"/>
    <property type="match status" value="1"/>
</dbReference>
<evidence type="ECO:0000256" key="4">
    <source>
        <dbReference type="SAM" id="MobiDB-lite"/>
    </source>
</evidence>
<evidence type="ECO:0000259" key="5">
    <source>
        <dbReference type="PROSITE" id="PS50157"/>
    </source>
</evidence>